<comment type="caution">
    <text evidence="1">The sequence shown here is derived from an EMBL/GenBank/DDBJ whole genome shotgun (WGS) entry which is preliminary data.</text>
</comment>
<sequence length="154" mass="17270">METNIFFSIEDWSVYADGESKIIRKRLWAQEEKSKTIKIINGIKSKSIPVLSVRCQFSFYSLDVKLVWTDTGNQSGNRTTSSVIMRAVTSCQGRAERRQRSCRQAAGLHARRGAAQRCARTRGATVGWRARRLPGLWSAAVRGWEPVPGALTPD</sequence>
<reference evidence="1" key="1">
    <citation type="journal article" name="BMC Genomics">
        <title>Long-read sequencing and de novo genome assembly of marine medaka (Oryzias melastigma).</title>
        <authorList>
            <person name="Liang P."/>
            <person name="Saqib H.S.A."/>
            <person name="Ni X."/>
            <person name="Shen Y."/>
        </authorList>
    </citation>
    <scope>NUCLEOTIDE SEQUENCE</scope>
    <source>
        <strain evidence="1">Bigg-433</strain>
    </source>
</reference>
<name>A0A834C7B0_ORYME</name>
<evidence type="ECO:0000313" key="2">
    <source>
        <dbReference type="Proteomes" id="UP000646548"/>
    </source>
</evidence>
<accession>A0A834C7B0</accession>
<dbReference type="AlphaFoldDB" id="A0A834C7B0"/>
<evidence type="ECO:0000313" key="1">
    <source>
        <dbReference type="EMBL" id="KAF6724317.1"/>
    </source>
</evidence>
<proteinExistence type="predicted"/>
<protein>
    <submittedName>
        <fullName evidence="1">Uncharacterized protein</fullName>
    </submittedName>
</protein>
<organism evidence="1 2">
    <name type="scientific">Oryzias melastigma</name>
    <name type="common">Marine medaka</name>
    <dbReference type="NCBI Taxonomy" id="30732"/>
    <lineage>
        <taxon>Eukaryota</taxon>
        <taxon>Metazoa</taxon>
        <taxon>Chordata</taxon>
        <taxon>Craniata</taxon>
        <taxon>Vertebrata</taxon>
        <taxon>Euteleostomi</taxon>
        <taxon>Actinopterygii</taxon>
        <taxon>Neopterygii</taxon>
        <taxon>Teleostei</taxon>
        <taxon>Neoteleostei</taxon>
        <taxon>Acanthomorphata</taxon>
        <taxon>Ovalentaria</taxon>
        <taxon>Atherinomorphae</taxon>
        <taxon>Beloniformes</taxon>
        <taxon>Adrianichthyidae</taxon>
        <taxon>Oryziinae</taxon>
        <taxon>Oryzias</taxon>
    </lineage>
</organism>
<dbReference type="Proteomes" id="UP000646548">
    <property type="component" value="Unassembled WGS sequence"/>
</dbReference>
<gene>
    <name evidence="1" type="ORF">FQA47_000698</name>
</gene>
<dbReference type="EMBL" id="WKFB01000398">
    <property type="protein sequence ID" value="KAF6724317.1"/>
    <property type="molecule type" value="Genomic_DNA"/>
</dbReference>